<evidence type="ECO:0000256" key="5">
    <source>
        <dbReference type="ARBA" id="ARBA00022692"/>
    </source>
</evidence>
<proteinExistence type="inferred from homology"/>
<reference evidence="11 12" key="2">
    <citation type="submission" date="2017-08" db="EMBL/GenBank/DDBJ databases">
        <authorList>
            <person name="de Groot N.N."/>
        </authorList>
    </citation>
    <scope>NUCLEOTIDE SEQUENCE [LARGE SCALE GENOMIC DNA]</scope>
    <source>
        <strain evidence="11">Orrdi1</strain>
    </source>
</reference>
<keyword evidence="5 8" id="KW-0812">Transmembrane</keyword>
<feature type="transmembrane region" description="Helical" evidence="8">
    <location>
        <begin position="69"/>
        <end position="91"/>
    </location>
</feature>
<evidence type="ECO:0000313" key="11">
    <source>
        <dbReference type="EMBL" id="SOE46057.1"/>
    </source>
</evidence>
<protein>
    <submittedName>
        <fullName evidence="10">Glutamate Aspartate transport system permease protein GltJ (TC 3.A.1.3.4)</fullName>
    </submittedName>
</protein>
<dbReference type="GO" id="GO:0043190">
    <property type="term" value="C:ATP-binding cassette (ABC) transporter complex"/>
    <property type="evidence" value="ECO:0007669"/>
    <property type="project" value="InterPro"/>
</dbReference>
<evidence type="ECO:0000256" key="3">
    <source>
        <dbReference type="ARBA" id="ARBA00022448"/>
    </source>
</evidence>
<dbReference type="Gene3D" id="1.10.3720.10">
    <property type="entry name" value="MetI-like"/>
    <property type="match status" value="1"/>
</dbReference>
<evidence type="ECO:0000256" key="8">
    <source>
        <dbReference type="RuleBase" id="RU363032"/>
    </source>
</evidence>
<dbReference type="InterPro" id="IPR010065">
    <property type="entry name" value="AA_ABC_transptr_permease_3TM"/>
</dbReference>
<sequence length="252" mass="28002">MARIMNYDWNWSVFLDLSPNGVHAYWQTLLIGTGWTLALASGAIVFSLLLGAMLGVMRTVPSRPANLIGAAYVELFRNIPLLVQMFLWYFVLPELLPRAWGLALKQMPQPWGQFLPALLCLGCYGSARIAEQLRAGIQSLPRGQFQAGIALGLTQRQLYRHVILPEAFRIVIPPLTSEFMGTIKYSSVALTIGLLELTGQARAMQEFSFHILEAFTAATLIYLLLNGLVARGMRALERRWAVPGLIGADKSR</sequence>
<dbReference type="STRING" id="1851544.ODI_03288"/>
<keyword evidence="7 8" id="KW-0472">Membrane</keyword>
<feature type="transmembrane region" description="Helical" evidence="8">
    <location>
        <begin position="35"/>
        <end position="57"/>
    </location>
</feature>
<organism evidence="10 12">
    <name type="scientific">Orrella dioscoreae</name>
    <dbReference type="NCBI Taxonomy" id="1851544"/>
    <lineage>
        <taxon>Bacteria</taxon>
        <taxon>Pseudomonadati</taxon>
        <taxon>Pseudomonadota</taxon>
        <taxon>Betaproteobacteria</taxon>
        <taxon>Burkholderiales</taxon>
        <taxon>Alcaligenaceae</taxon>
        <taxon>Orrella</taxon>
    </lineage>
</organism>
<dbReference type="InterPro" id="IPR043429">
    <property type="entry name" value="ArtM/GltK/GlnP/TcyL/YhdX-like"/>
</dbReference>
<evidence type="ECO:0000256" key="6">
    <source>
        <dbReference type="ARBA" id="ARBA00022989"/>
    </source>
</evidence>
<feature type="transmembrane region" description="Helical" evidence="8">
    <location>
        <begin position="207"/>
        <end position="229"/>
    </location>
</feature>
<dbReference type="PANTHER" id="PTHR30614">
    <property type="entry name" value="MEMBRANE COMPONENT OF AMINO ACID ABC TRANSPORTER"/>
    <property type="match status" value="1"/>
</dbReference>
<keyword evidence="3 8" id="KW-0813">Transport</keyword>
<dbReference type="SUPFAM" id="SSF161098">
    <property type="entry name" value="MetI-like"/>
    <property type="match status" value="1"/>
</dbReference>
<gene>
    <name evidence="10" type="ORF">ODI_03288</name>
    <name evidence="11" type="ORF">ODI_R0105</name>
</gene>
<comment type="subcellular location">
    <subcellularLocation>
        <location evidence="1">Cell inner membrane</location>
        <topology evidence="1">Multi-pass membrane protein</topology>
    </subcellularLocation>
    <subcellularLocation>
        <location evidence="8">Cell membrane</location>
        <topology evidence="8">Multi-pass membrane protein</topology>
    </subcellularLocation>
</comment>
<keyword evidence="4" id="KW-1003">Cell membrane</keyword>
<dbReference type="PROSITE" id="PS50928">
    <property type="entry name" value="ABC_TM1"/>
    <property type="match status" value="1"/>
</dbReference>
<feature type="domain" description="ABC transmembrane type-1" evidence="9">
    <location>
        <begin position="33"/>
        <end position="230"/>
    </location>
</feature>
<dbReference type="Pfam" id="PF00528">
    <property type="entry name" value="BPD_transp_1"/>
    <property type="match status" value="1"/>
</dbReference>
<evidence type="ECO:0000313" key="12">
    <source>
        <dbReference type="Proteomes" id="UP000078558"/>
    </source>
</evidence>
<dbReference type="Proteomes" id="UP000078558">
    <property type="component" value="Chromosome I"/>
</dbReference>
<evidence type="ECO:0000313" key="10">
    <source>
        <dbReference type="EMBL" id="SBT27181.1"/>
    </source>
</evidence>
<dbReference type="KEGG" id="odi:ODI_R0105"/>
<dbReference type="GO" id="GO:0006865">
    <property type="term" value="P:amino acid transport"/>
    <property type="evidence" value="ECO:0007669"/>
    <property type="project" value="TreeGrafter"/>
</dbReference>
<evidence type="ECO:0000256" key="7">
    <source>
        <dbReference type="ARBA" id="ARBA00023136"/>
    </source>
</evidence>
<evidence type="ECO:0000256" key="4">
    <source>
        <dbReference type="ARBA" id="ARBA00022475"/>
    </source>
</evidence>
<dbReference type="PANTHER" id="PTHR30614:SF42">
    <property type="entry name" value="GLUTAMATE_ASPARTATE IMPORT PERMEASE PROTEIN GLTJ"/>
    <property type="match status" value="1"/>
</dbReference>
<evidence type="ECO:0000256" key="2">
    <source>
        <dbReference type="ARBA" id="ARBA00010072"/>
    </source>
</evidence>
<dbReference type="InterPro" id="IPR035906">
    <property type="entry name" value="MetI-like_sf"/>
</dbReference>
<evidence type="ECO:0000259" key="9">
    <source>
        <dbReference type="PROSITE" id="PS50928"/>
    </source>
</evidence>
<keyword evidence="12" id="KW-1185">Reference proteome</keyword>
<comment type="similarity">
    <text evidence="2">Belongs to the binding-protein-dependent transport system permease family. HisMQ subfamily.</text>
</comment>
<dbReference type="NCBIfam" id="TIGR01726">
    <property type="entry name" value="HEQRo_perm_3TM"/>
    <property type="match status" value="1"/>
</dbReference>
<accession>A0A1C3K6M2</accession>
<dbReference type="EMBL" id="FLRC01000052">
    <property type="protein sequence ID" value="SBT27181.1"/>
    <property type="molecule type" value="Genomic_DNA"/>
</dbReference>
<reference evidence="10 12" key="1">
    <citation type="submission" date="2016-06" db="EMBL/GenBank/DDBJ databases">
        <authorList>
            <person name="Kjaerup R.B."/>
            <person name="Dalgaard T.S."/>
            <person name="Juul-Madsen H.R."/>
        </authorList>
    </citation>
    <scope>NUCLEOTIDE SEQUENCE [LARGE SCALE GENOMIC DNA]</scope>
    <source>
        <strain evidence="10">Orrdi1</strain>
    </source>
</reference>
<name>A0A1C3K6M2_9BURK</name>
<dbReference type="CDD" id="cd06261">
    <property type="entry name" value="TM_PBP2"/>
    <property type="match status" value="1"/>
</dbReference>
<dbReference type="GO" id="GO:0022857">
    <property type="term" value="F:transmembrane transporter activity"/>
    <property type="evidence" value="ECO:0007669"/>
    <property type="project" value="InterPro"/>
</dbReference>
<dbReference type="InterPro" id="IPR000515">
    <property type="entry name" value="MetI-like"/>
</dbReference>
<evidence type="ECO:0000256" key="1">
    <source>
        <dbReference type="ARBA" id="ARBA00004429"/>
    </source>
</evidence>
<keyword evidence="6 8" id="KW-1133">Transmembrane helix</keyword>
<dbReference type="EMBL" id="LT907988">
    <property type="protein sequence ID" value="SOE46057.1"/>
    <property type="molecule type" value="Genomic_DNA"/>
</dbReference>
<dbReference type="AlphaFoldDB" id="A0A1C3K6M2"/>